<sequence>MYVNDSCWCCLNYTISSQDLEVKLEELKRILTVPKKTTSLYKRGLISVMDTRPAVVMTGSTLGAFILFLLAAFVIFADLQNFIRKRREET</sequence>
<keyword evidence="3" id="KW-1185">Reference proteome</keyword>
<name>A0AA88YJT1_PINIB</name>
<keyword evidence="1" id="KW-0472">Membrane</keyword>
<dbReference type="EMBL" id="VSWD01000003">
    <property type="protein sequence ID" value="KAK3106324.1"/>
    <property type="molecule type" value="Genomic_DNA"/>
</dbReference>
<evidence type="ECO:0000313" key="2">
    <source>
        <dbReference type="EMBL" id="KAK3106324.1"/>
    </source>
</evidence>
<dbReference type="Proteomes" id="UP001186944">
    <property type="component" value="Unassembled WGS sequence"/>
</dbReference>
<protein>
    <submittedName>
        <fullName evidence="2">Uncharacterized protein</fullName>
    </submittedName>
</protein>
<feature type="transmembrane region" description="Helical" evidence="1">
    <location>
        <begin position="54"/>
        <end position="77"/>
    </location>
</feature>
<evidence type="ECO:0000313" key="3">
    <source>
        <dbReference type="Proteomes" id="UP001186944"/>
    </source>
</evidence>
<reference evidence="2" key="1">
    <citation type="submission" date="2019-08" db="EMBL/GenBank/DDBJ databases">
        <title>The improved chromosome-level genome for the pearl oyster Pinctada fucata martensii using PacBio sequencing and Hi-C.</title>
        <authorList>
            <person name="Zheng Z."/>
        </authorList>
    </citation>
    <scope>NUCLEOTIDE SEQUENCE</scope>
    <source>
        <strain evidence="2">ZZ-2019</strain>
        <tissue evidence="2">Adductor muscle</tissue>
    </source>
</reference>
<accession>A0AA88YJT1</accession>
<dbReference type="AlphaFoldDB" id="A0AA88YJT1"/>
<gene>
    <name evidence="2" type="ORF">FSP39_017735</name>
</gene>
<keyword evidence="1" id="KW-0812">Transmembrane</keyword>
<evidence type="ECO:0000256" key="1">
    <source>
        <dbReference type="SAM" id="Phobius"/>
    </source>
</evidence>
<keyword evidence="1" id="KW-1133">Transmembrane helix</keyword>
<proteinExistence type="predicted"/>
<comment type="caution">
    <text evidence="2">The sequence shown here is derived from an EMBL/GenBank/DDBJ whole genome shotgun (WGS) entry which is preliminary data.</text>
</comment>
<organism evidence="2 3">
    <name type="scientific">Pinctada imbricata</name>
    <name type="common">Atlantic pearl-oyster</name>
    <name type="synonym">Pinctada martensii</name>
    <dbReference type="NCBI Taxonomy" id="66713"/>
    <lineage>
        <taxon>Eukaryota</taxon>
        <taxon>Metazoa</taxon>
        <taxon>Spiralia</taxon>
        <taxon>Lophotrochozoa</taxon>
        <taxon>Mollusca</taxon>
        <taxon>Bivalvia</taxon>
        <taxon>Autobranchia</taxon>
        <taxon>Pteriomorphia</taxon>
        <taxon>Pterioida</taxon>
        <taxon>Pterioidea</taxon>
        <taxon>Pteriidae</taxon>
        <taxon>Pinctada</taxon>
    </lineage>
</organism>